<feature type="coiled-coil region" evidence="4">
    <location>
        <begin position="39"/>
        <end position="66"/>
    </location>
</feature>
<dbReference type="InterPro" id="IPR001173">
    <property type="entry name" value="Glyco_trans_2-like"/>
</dbReference>
<evidence type="ECO:0000256" key="4">
    <source>
        <dbReference type="SAM" id="Coils"/>
    </source>
</evidence>
<proteinExistence type="inferred from homology"/>
<dbReference type="Gene3D" id="3.90.550.10">
    <property type="entry name" value="Spore Coat Polysaccharide Biosynthesis Protein SpsA, Chain A"/>
    <property type="match status" value="1"/>
</dbReference>
<keyword evidence="4" id="KW-0175">Coiled coil</keyword>
<dbReference type="Pfam" id="PF00535">
    <property type="entry name" value="Glycos_transf_2"/>
    <property type="match status" value="1"/>
</dbReference>
<dbReference type="GO" id="GO:0016757">
    <property type="term" value="F:glycosyltransferase activity"/>
    <property type="evidence" value="ECO:0007669"/>
    <property type="project" value="UniProtKB-KW"/>
</dbReference>
<feature type="domain" description="Glycosyltransferase 2-like" evidence="5">
    <location>
        <begin position="333"/>
        <end position="449"/>
    </location>
</feature>
<dbReference type="CDD" id="cd04186">
    <property type="entry name" value="GT_2_like_c"/>
    <property type="match status" value="1"/>
</dbReference>
<name>A0A6J6B1H0_9ZZZZ</name>
<organism evidence="6">
    <name type="scientific">freshwater metagenome</name>
    <dbReference type="NCBI Taxonomy" id="449393"/>
    <lineage>
        <taxon>unclassified sequences</taxon>
        <taxon>metagenomes</taxon>
        <taxon>ecological metagenomes</taxon>
    </lineage>
</organism>
<evidence type="ECO:0000256" key="3">
    <source>
        <dbReference type="ARBA" id="ARBA00022679"/>
    </source>
</evidence>
<keyword evidence="3" id="KW-0808">Transferase</keyword>
<evidence type="ECO:0000259" key="5">
    <source>
        <dbReference type="Pfam" id="PF00535"/>
    </source>
</evidence>
<dbReference type="InterPro" id="IPR029044">
    <property type="entry name" value="Nucleotide-diphossugar_trans"/>
</dbReference>
<dbReference type="SUPFAM" id="SSF53448">
    <property type="entry name" value="Nucleotide-diphospho-sugar transferases"/>
    <property type="match status" value="1"/>
</dbReference>
<accession>A0A6J6B1H0</accession>
<sequence>MNRNHNRNLAQLLLQVQQVEFDLIDTVDQFNQRQRRLALKEFNRQLVEKNLVIKKLQDELLALQSASNSSDTSDIVSLNEVFEISHHSESLPSPWFDNKKVTVYTVRLNGIPRLESIPSELAADLAFICFSDSPAEIPAGWEYRPISFWGSSDNATVSWAKSHPDLLLKDHEFSLWLEPNQVSRLIKNFSQFQIGEFSDSYSTAASSGATDLPTLLSEISNVSLDLADSLKSIQVSQASLLDSRLILQRVDSPNFKRLNRLAWKIHSSSDLTDDESWTLSALAIGVDVQGINDTGLQKKKAPNHPPPGKLPNTGKFFRTPNQGIPEHPHLARSILIPVFNSPDDTRRCLSSVLSTMAPDDELIIVDDSSERKTKKICQEFSADSRVRLFRNQKNLGYSKTANFALSLAAHKHVVLLNSDTIVSAGWLDKLQKHLQNDPNLAAVGPVSNNAQAQSIPHQIIGDNLENDQATGFIKPQLLNEFLHIWSQGTELLWAESLNGFCMMFNSESVTAVGLFDTDAFPRGYGEELDWCIRAIDAGYSLGVALDTYVYHAKGKSFSSTERLILKEQANEILNRKYGKKRLDSAGKSVRLSPHMTALRSLSDVFIKFYEDED</sequence>
<dbReference type="AlphaFoldDB" id="A0A6J6B1H0"/>
<dbReference type="PANTHER" id="PTHR43179">
    <property type="entry name" value="RHAMNOSYLTRANSFERASE WBBL"/>
    <property type="match status" value="1"/>
</dbReference>
<dbReference type="PANTHER" id="PTHR43179:SF12">
    <property type="entry name" value="GALACTOFURANOSYLTRANSFERASE GLFT2"/>
    <property type="match status" value="1"/>
</dbReference>
<dbReference type="EMBL" id="CAEZSL010000007">
    <property type="protein sequence ID" value="CAB4532841.1"/>
    <property type="molecule type" value="Genomic_DNA"/>
</dbReference>
<evidence type="ECO:0000313" key="6">
    <source>
        <dbReference type="EMBL" id="CAB4532841.1"/>
    </source>
</evidence>
<evidence type="ECO:0000256" key="1">
    <source>
        <dbReference type="ARBA" id="ARBA00006739"/>
    </source>
</evidence>
<protein>
    <submittedName>
        <fullName evidence="6">Unannotated protein</fullName>
    </submittedName>
</protein>
<gene>
    <name evidence="6" type="ORF">UFOPK1421_00112</name>
</gene>
<comment type="similarity">
    <text evidence="1">Belongs to the glycosyltransferase 2 family.</text>
</comment>
<keyword evidence="2" id="KW-0328">Glycosyltransferase</keyword>
<evidence type="ECO:0000256" key="2">
    <source>
        <dbReference type="ARBA" id="ARBA00022676"/>
    </source>
</evidence>
<reference evidence="6" key="1">
    <citation type="submission" date="2020-05" db="EMBL/GenBank/DDBJ databases">
        <authorList>
            <person name="Chiriac C."/>
            <person name="Salcher M."/>
            <person name="Ghai R."/>
            <person name="Kavagutti S V."/>
        </authorList>
    </citation>
    <scope>NUCLEOTIDE SEQUENCE</scope>
</reference>